<proteinExistence type="predicted"/>
<accession>A0ABU5C669</accession>
<dbReference type="EMBL" id="JAWDIP010000003">
    <property type="protein sequence ID" value="MDY0394832.1"/>
    <property type="molecule type" value="Genomic_DNA"/>
</dbReference>
<dbReference type="Proteomes" id="UP001281447">
    <property type="component" value="Unassembled WGS sequence"/>
</dbReference>
<dbReference type="SUPFAM" id="SSF158397">
    <property type="entry name" value="TM1646-like"/>
    <property type="match status" value="1"/>
</dbReference>
<protein>
    <submittedName>
        <fullName evidence="1">DUF327 family protein</fullName>
    </submittedName>
</protein>
<evidence type="ECO:0000313" key="2">
    <source>
        <dbReference type="Proteomes" id="UP001281447"/>
    </source>
</evidence>
<reference evidence="1 2" key="1">
    <citation type="submission" date="2023-10" db="EMBL/GenBank/DDBJ databases">
        <title>Virgibacillus halophilus 5B73C genome.</title>
        <authorList>
            <person name="Miliotis G."/>
            <person name="Sengupta P."/>
            <person name="Hameed A."/>
            <person name="Chuvochina M."/>
            <person name="Mcdonagh F."/>
            <person name="Simpson A.C."/>
            <person name="Singh N.K."/>
            <person name="Rekha P.D."/>
            <person name="Raman K."/>
            <person name="Hugenholtz P."/>
            <person name="Venkateswaran K."/>
        </authorList>
    </citation>
    <scope>NUCLEOTIDE SEQUENCE [LARGE SCALE GENOMIC DNA]</scope>
    <source>
        <strain evidence="1 2">5B73C</strain>
    </source>
</reference>
<gene>
    <name evidence="1" type="ORF">RWE15_10625</name>
</gene>
<keyword evidence="2" id="KW-1185">Reference proteome</keyword>
<comment type="caution">
    <text evidence="1">The sequence shown here is derived from an EMBL/GenBank/DDBJ whole genome shotgun (WGS) entry which is preliminary data.</text>
</comment>
<dbReference type="InterPro" id="IPR005585">
    <property type="entry name" value="DUF327"/>
</dbReference>
<sequence>MKISQEMATQLDTAKKNMKTAADGTQGFHRMVQSRTHQLQQNEMQKLLADISEQGDRLSKFRSFRDLAKFKQMVKRFLKEAIGNGYDLQKSYGFSMSGHAGNLTTVKKSG</sequence>
<name>A0ABU5C669_9BACI</name>
<organism evidence="1 2">
    <name type="scientific">Tigheibacillus halophilus</name>
    <dbReference type="NCBI Taxonomy" id="361280"/>
    <lineage>
        <taxon>Bacteria</taxon>
        <taxon>Bacillati</taxon>
        <taxon>Bacillota</taxon>
        <taxon>Bacilli</taxon>
        <taxon>Bacillales</taxon>
        <taxon>Bacillaceae</taxon>
        <taxon>Tigheibacillus</taxon>
    </lineage>
</organism>
<dbReference type="Pfam" id="PF03885">
    <property type="entry name" value="DUF327"/>
    <property type="match status" value="1"/>
</dbReference>
<dbReference type="Gene3D" id="1.20.120.490">
    <property type="entry name" value="Hypothetical protein TM1646-like domain"/>
    <property type="match status" value="1"/>
</dbReference>
<dbReference type="InterPro" id="IPR024042">
    <property type="entry name" value="TM1646-like_dom_sf"/>
</dbReference>
<evidence type="ECO:0000313" key="1">
    <source>
        <dbReference type="EMBL" id="MDY0394832.1"/>
    </source>
</evidence>